<gene>
    <name evidence="2" type="ORF">EMCG_00536</name>
</gene>
<reference evidence="3" key="1">
    <citation type="journal article" date="2015" name="PLoS Genet.">
        <title>The dynamic genome and transcriptome of the human fungal pathogen Blastomyces and close relative Emmonsia.</title>
        <authorList>
            <person name="Munoz J.F."/>
            <person name="Gauthier G.M."/>
            <person name="Desjardins C.A."/>
            <person name="Gallo J.E."/>
            <person name="Holder J."/>
            <person name="Sullivan T.D."/>
            <person name="Marty A.J."/>
            <person name="Carmen J.C."/>
            <person name="Chen Z."/>
            <person name="Ding L."/>
            <person name="Gujja S."/>
            <person name="Magrini V."/>
            <person name="Misas E."/>
            <person name="Mitreva M."/>
            <person name="Priest M."/>
            <person name="Saif S."/>
            <person name="Whiston E.A."/>
            <person name="Young S."/>
            <person name="Zeng Q."/>
            <person name="Goldman W.E."/>
            <person name="Mardis E.R."/>
            <person name="Taylor J.W."/>
            <person name="McEwen J.G."/>
            <person name="Clay O.K."/>
            <person name="Klein B.S."/>
            <person name="Cuomo C.A."/>
        </authorList>
    </citation>
    <scope>NUCLEOTIDE SEQUENCE [LARGE SCALE GENOMIC DNA]</scope>
    <source>
        <strain evidence="3">UAMH 3008</strain>
    </source>
</reference>
<feature type="region of interest" description="Disordered" evidence="1">
    <location>
        <begin position="17"/>
        <end position="142"/>
    </location>
</feature>
<comment type="caution">
    <text evidence="2">The sequence shown here is derived from an EMBL/GenBank/DDBJ whole genome shotgun (WGS) entry which is preliminary data.</text>
</comment>
<organism evidence="2 3">
    <name type="scientific">[Emmonsia] crescens</name>
    <dbReference type="NCBI Taxonomy" id="73230"/>
    <lineage>
        <taxon>Eukaryota</taxon>
        <taxon>Fungi</taxon>
        <taxon>Dikarya</taxon>
        <taxon>Ascomycota</taxon>
        <taxon>Pezizomycotina</taxon>
        <taxon>Eurotiomycetes</taxon>
        <taxon>Eurotiomycetidae</taxon>
        <taxon>Onygenales</taxon>
        <taxon>Ajellomycetaceae</taxon>
        <taxon>Emergomyces</taxon>
    </lineage>
</organism>
<feature type="compositionally biased region" description="Basic and acidic residues" evidence="1">
    <location>
        <begin position="35"/>
        <end position="47"/>
    </location>
</feature>
<feature type="compositionally biased region" description="Basic and acidic residues" evidence="1">
    <location>
        <begin position="92"/>
        <end position="113"/>
    </location>
</feature>
<protein>
    <submittedName>
        <fullName evidence="2">Uncharacterized protein</fullName>
    </submittedName>
</protein>
<feature type="compositionally biased region" description="Basic and acidic residues" evidence="1">
    <location>
        <begin position="67"/>
        <end position="76"/>
    </location>
</feature>
<dbReference type="EMBL" id="LCZI01001258">
    <property type="protein sequence ID" value="KKZ61662.1"/>
    <property type="molecule type" value="Genomic_DNA"/>
</dbReference>
<feature type="compositionally biased region" description="Basic and acidic residues" evidence="1">
    <location>
        <begin position="17"/>
        <end position="27"/>
    </location>
</feature>
<accession>A0A0G2HU17</accession>
<sequence>MADNSSPDYEALYRKAEAERRQAEERVSMGTFHYWKKDKVSDMSNNEHDDEEDNGDANLPTAPQSTNEKEPIERLRAAQPTKTNPVKTGEGPVKEHEPTVEKDDETGPTKTDDLIDECEREQGAELRGNDLRKGPESPEEDL</sequence>
<evidence type="ECO:0000313" key="3">
    <source>
        <dbReference type="Proteomes" id="UP000034164"/>
    </source>
</evidence>
<dbReference type="Proteomes" id="UP000034164">
    <property type="component" value="Unassembled WGS sequence"/>
</dbReference>
<evidence type="ECO:0000256" key="1">
    <source>
        <dbReference type="SAM" id="MobiDB-lite"/>
    </source>
</evidence>
<feature type="compositionally biased region" description="Basic and acidic residues" evidence="1">
    <location>
        <begin position="120"/>
        <end position="136"/>
    </location>
</feature>
<name>A0A0G2HU17_9EURO</name>
<evidence type="ECO:0000313" key="2">
    <source>
        <dbReference type="EMBL" id="KKZ61662.1"/>
    </source>
</evidence>
<proteinExistence type="predicted"/>
<dbReference type="VEuPathDB" id="FungiDB:EMCG_00536"/>
<dbReference type="AlphaFoldDB" id="A0A0G2HU17"/>